<accession>A0A7T1F9T7</accession>
<evidence type="ECO:0000313" key="2">
    <source>
        <dbReference type="Proteomes" id="UP000594455"/>
    </source>
</evidence>
<gene>
    <name evidence="1" type="ORF">ISP08_11960</name>
</gene>
<keyword evidence="2" id="KW-1185">Reference proteome</keyword>
<dbReference type="InterPro" id="IPR021146">
    <property type="entry name" value="Phage_gp6-like_head-tail"/>
</dbReference>
<organism evidence="1 2">
    <name type="scientific">Staphylococcus lloydii</name>
    <dbReference type="NCBI Taxonomy" id="2781774"/>
    <lineage>
        <taxon>Bacteria</taxon>
        <taxon>Bacillati</taxon>
        <taxon>Bacillota</taxon>
        <taxon>Bacilli</taxon>
        <taxon>Bacillales</taxon>
        <taxon>Staphylococcaceae</taxon>
        <taxon>Staphylococcus</taxon>
    </lineage>
</organism>
<dbReference type="RefSeq" id="WP_195718770.1">
    <property type="nucleotide sequence ID" value="NZ_CP064056.1"/>
</dbReference>
<dbReference type="Proteomes" id="UP000594455">
    <property type="component" value="Chromosome"/>
</dbReference>
<dbReference type="AlphaFoldDB" id="A0A7T1F9T7"/>
<dbReference type="KEGG" id="sllo:ISP08_11960"/>
<evidence type="ECO:0000313" key="1">
    <source>
        <dbReference type="EMBL" id="QPM75016.1"/>
    </source>
</evidence>
<name>A0A7T1F9T7_9STAP</name>
<dbReference type="Pfam" id="PF05135">
    <property type="entry name" value="Phage_connect_1"/>
    <property type="match status" value="1"/>
</dbReference>
<reference evidence="1 2" key="1">
    <citation type="submission" date="2020-10" db="EMBL/GenBank/DDBJ databases">
        <title>Closed genome sequences of Staphylococcus lloydii sp. nov. and Staphylococcus durrellii sp. nov. Isolated from Captive Fruit Bats (Pteropus livingstonii).</title>
        <authorList>
            <person name="Fountain K."/>
        </authorList>
    </citation>
    <scope>NUCLEOTIDE SEQUENCE [LARGE SCALE GENOMIC DNA]</scope>
    <source>
        <strain evidence="1 2">23_2_7_LY</strain>
    </source>
</reference>
<sequence>MDYLESVKLLIGLNDDKQDKQLKKIIDVTERRLITMLPKDIKEVPDSLSWIVEEVAVKRYNRIGAEGMSSESIDGRSTKFQENDFDEYLSIIEDEFPKYSSRTGTVTFY</sequence>
<protein>
    <submittedName>
        <fullName evidence="1">Phage head-tail connector protein</fullName>
    </submittedName>
</protein>
<dbReference type="EMBL" id="CP064056">
    <property type="protein sequence ID" value="QPM75016.1"/>
    <property type="molecule type" value="Genomic_DNA"/>
</dbReference>
<proteinExistence type="predicted"/>